<dbReference type="Pfam" id="PF02668">
    <property type="entry name" value="TauD"/>
    <property type="match status" value="1"/>
</dbReference>
<dbReference type="Proteomes" id="UP000217895">
    <property type="component" value="Plasmid Plasmid2 dna"/>
</dbReference>
<evidence type="ECO:0000256" key="2">
    <source>
        <dbReference type="ARBA" id="ARBA00023002"/>
    </source>
</evidence>
<name>A0A1Z4JSU9_LEPBY</name>
<dbReference type="InterPro" id="IPR042098">
    <property type="entry name" value="TauD-like_sf"/>
</dbReference>
<sequence>MTQQNRAKLSLNTLGTTSRKSVKVSQSALIQTSHLLGTSIPLVIQPTVESMDLIAWATSNRETIEALFLQHRALLFRGFKIKSAEQFNQFVQATAQGELLSYRDRSSPRHEVEGKIYTSTDYPAQERIFLHNEGTYWLTYPLKIYFCCLTVAEQGGETPIADTQKVLQRLAPQIRDRFTEKKVLYVRNYNDGFGLTWQTVFQTDDKAVVEDYCRRNAIEFEWKPGDRLRTRQVRDAIAKHPITGELTWFNHAAFFHISTLEPTIRHALLTEFKEEELPQNTYYGDGSEIEPEVLDAIREAYHQETIIFPWQAGDILLLNNMLVAHGRRPYSGARKVLVGMAEPYCHREFNVEE</sequence>
<accession>A0A1Z4JSU9</accession>
<dbReference type="PANTHER" id="PTHR10696">
    <property type="entry name" value="GAMMA-BUTYROBETAINE HYDROXYLASE-RELATED"/>
    <property type="match status" value="1"/>
</dbReference>
<organism evidence="5 6">
    <name type="scientific">Leptolyngbya boryana NIES-2135</name>
    <dbReference type="NCBI Taxonomy" id="1973484"/>
    <lineage>
        <taxon>Bacteria</taxon>
        <taxon>Bacillati</taxon>
        <taxon>Cyanobacteriota</taxon>
        <taxon>Cyanophyceae</taxon>
        <taxon>Leptolyngbyales</taxon>
        <taxon>Leptolyngbyaceae</taxon>
        <taxon>Leptolyngbya group</taxon>
        <taxon>Leptolyngbya</taxon>
    </lineage>
</organism>
<gene>
    <name evidence="5" type="ORF">NIES2135_65850</name>
</gene>
<dbReference type="GO" id="GO:0017000">
    <property type="term" value="P:antibiotic biosynthetic process"/>
    <property type="evidence" value="ECO:0007669"/>
    <property type="project" value="UniProtKB-KW"/>
</dbReference>
<dbReference type="GO" id="GO:0051213">
    <property type="term" value="F:dioxygenase activity"/>
    <property type="evidence" value="ECO:0007669"/>
    <property type="project" value="UniProtKB-KW"/>
</dbReference>
<evidence type="ECO:0000259" key="4">
    <source>
        <dbReference type="Pfam" id="PF02668"/>
    </source>
</evidence>
<keyword evidence="5" id="KW-0614">Plasmid</keyword>
<comment type="cofactor">
    <cofactor evidence="1">
        <name>Fe(2+)</name>
        <dbReference type="ChEBI" id="CHEBI:29033"/>
    </cofactor>
</comment>
<evidence type="ECO:0000256" key="3">
    <source>
        <dbReference type="ARBA" id="ARBA00023194"/>
    </source>
</evidence>
<proteinExistence type="predicted"/>
<feature type="domain" description="TauD/TfdA-like" evidence="4">
    <location>
        <begin position="53"/>
        <end position="340"/>
    </location>
</feature>
<dbReference type="AlphaFoldDB" id="A0A1Z4JSU9"/>
<evidence type="ECO:0000313" key="5">
    <source>
        <dbReference type="EMBL" id="BAY59708.1"/>
    </source>
</evidence>
<evidence type="ECO:0000313" key="6">
    <source>
        <dbReference type="Proteomes" id="UP000217895"/>
    </source>
</evidence>
<reference evidence="5 6" key="1">
    <citation type="submission" date="2017-06" db="EMBL/GenBank/DDBJ databases">
        <title>Genome sequencing of cyanobaciteial culture collection at National Institute for Environmental Studies (NIES).</title>
        <authorList>
            <person name="Hirose Y."/>
            <person name="Shimura Y."/>
            <person name="Fujisawa T."/>
            <person name="Nakamura Y."/>
            <person name="Kawachi M."/>
        </authorList>
    </citation>
    <scope>NUCLEOTIDE SEQUENCE [LARGE SCALE GENOMIC DNA]</scope>
    <source>
        <strain evidence="5 6">NIES-2135</strain>
        <plasmid evidence="6">Plasmid Plasmid2 dna</plasmid>
    </source>
</reference>
<dbReference type="EMBL" id="AP018205">
    <property type="protein sequence ID" value="BAY59708.1"/>
    <property type="molecule type" value="Genomic_DNA"/>
</dbReference>
<keyword evidence="6" id="KW-1185">Reference proteome</keyword>
<evidence type="ECO:0000256" key="1">
    <source>
        <dbReference type="ARBA" id="ARBA00001954"/>
    </source>
</evidence>
<keyword evidence="3" id="KW-0045">Antibiotic biosynthesis</keyword>
<dbReference type="InterPro" id="IPR050411">
    <property type="entry name" value="AlphaKG_dependent_hydroxylases"/>
</dbReference>
<dbReference type="InterPro" id="IPR003819">
    <property type="entry name" value="TauD/TfdA-like"/>
</dbReference>
<geneLocation type="plasmid" evidence="5">
    <name>plasmid2</name>
</geneLocation>
<keyword evidence="2" id="KW-0560">Oxidoreductase</keyword>
<dbReference type="SUPFAM" id="SSF51197">
    <property type="entry name" value="Clavaminate synthase-like"/>
    <property type="match status" value="1"/>
</dbReference>
<protein>
    <submittedName>
        <fullName evidence="5">Taurine catabolism dioxygenase TauD/TfdA</fullName>
    </submittedName>
</protein>
<keyword evidence="5" id="KW-0223">Dioxygenase</keyword>
<dbReference type="PANTHER" id="PTHR10696:SF56">
    <property type="entry name" value="TAUD_TFDA-LIKE DOMAIN-CONTAINING PROTEIN"/>
    <property type="match status" value="1"/>
</dbReference>
<dbReference type="Gene3D" id="3.60.130.10">
    <property type="entry name" value="Clavaminate synthase-like"/>
    <property type="match status" value="1"/>
</dbReference>